<feature type="domain" description="Integrase SAM-like N-terminal" evidence="2">
    <location>
        <begin position="18"/>
        <end position="99"/>
    </location>
</feature>
<protein>
    <submittedName>
        <fullName evidence="3">Site-specific recombinase XerD</fullName>
    </submittedName>
</protein>
<dbReference type="EMBL" id="JAGGLB010000021">
    <property type="protein sequence ID" value="MBP1993841.1"/>
    <property type="molecule type" value="Genomic_DNA"/>
</dbReference>
<keyword evidence="4" id="KW-1185">Reference proteome</keyword>
<keyword evidence="1" id="KW-0238">DNA-binding</keyword>
<proteinExistence type="predicted"/>
<reference evidence="3 4" key="1">
    <citation type="submission" date="2021-03" db="EMBL/GenBank/DDBJ databases">
        <title>Genomic Encyclopedia of Type Strains, Phase IV (KMG-IV): sequencing the most valuable type-strain genomes for metagenomic binning, comparative biology and taxonomic classification.</title>
        <authorList>
            <person name="Goeker M."/>
        </authorList>
    </citation>
    <scope>NUCLEOTIDE SEQUENCE [LARGE SCALE GENOMIC DNA]</scope>
    <source>
        <strain evidence="3 4">DSM 26048</strain>
    </source>
</reference>
<evidence type="ECO:0000313" key="4">
    <source>
        <dbReference type="Proteomes" id="UP001519287"/>
    </source>
</evidence>
<dbReference type="InterPro" id="IPR004107">
    <property type="entry name" value="Integrase_SAM-like_N"/>
</dbReference>
<sequence>MPNKESFKLNSDWNDAVQLFLQDCKVRNFSRESIRRYHKGLEKLQQHLNSLELQLRELSPALFKKQVLPSLLDEGLALRTLNCNLHIYKSFAQLLCEEG</sequence>
<evidence type="ECO:0000259" key="2">
    <source>
        <dbReference type="Pfam" id="PF02899"/>
    </source>
</evidence>
<dbReference type="InterPro" id="IPR010998">
    <property type="entry name" value="Integrase_recombinase_N"/>
</dbReference>
<dbReference type="Gene3D" id="1.10.150.130">
    <property type="match status" value="1"/>
</dbReference>
<gene>
    <name evidence="3" type="ORF">J2Z66_005467</name>
</gene>
<accession>A0ABS4J3Q0</accession>
<organism evidence="3 4">
    <name type="scientific">Paenibacillus eucommiae</name>
    <dbReference type="NCBI Taxonomy" id="1355755"/>
    <lineage>
        <taxon>Bacteria</taxon>
        <taxon>Bacillati</taxon>
        <taxon>Bacillota</taxon>
        <taxon>Bacilli</taxon>
        <taxon>Bacillales</taxon>
        <taxon>Paenibacillaceae</taxon>
        <taxon>Paenibacillus</taxon>
    </lineage>
</organism>
<dbReference type="Pfam" id="PF02899">
    <property type="entry name" value="Phage_int_SAM_1"/>
    <property type="match status" value="1"/>
</dbReference>
<evidence type="ECO:0000313" key="3">
    <source>
        <dbReference type="EMBL" id="MBP1993841.1"/>
    </source>
</evidence>
<comment type="caution">
    <text evidence="3">The sequence shown here is derived from an EMBL/GenBank/DDBJ whole genome shotgun (WGS) entry which is preliminary data.</text>
</comment>
<evidence type="ECO:0000256" key="1">
    <source>
        <dbReference type="ARBA" id="ARBA00023125"/>
    </source>
</evidence>
<name>A0ABS4J3Q0_9BACL</name>
<dbReference type="Proteomes" id="UP001519287">
    <property type="component" value="Unassembled WGS sequence"/>
</dbReference>
<dbReference type="RefSeq" id="WP_245375850.1">
    <property type="nucleotide sequence ID" value="NZ_JAGGLB010000021.1"/>
</dbReference>